<reference evidence="8" key="1">
    <citation type="submission" date="2020-09" db="EMBL/GenBank/DDBJ databases">
        <authorList>
            <person name="Kikuchi T."/>
        </authorList>
    </citation>
    <scope>NUCLEOTIDE SEQUENCE</scope>
    <source>
        <strain evidence="8">SH1</strain>
    </source>
</reference>
<name>A0A811KE15_9BILA</name>
<sequence>MIAHFAVLSTLCCMIVLTAATLKCKPGEVYTTCSKDCPHTCADVIEGSAPKLCVQRCKEGCVCKKDHALHRGRCIPEEQCRIGSVDWDKEKNAPATPDCPKNMEYSQCGSICPDPDCKSYKHNLCFSNRCGPPSCRCKNGYVRKNSDFNAGCINVNQCPSNPLDDVFKQLSEDRKKRDTKAENKEDEYRKENGPQDPKCPKNAYMASCSNICTLTCSNYKTPLCFSLRCGPPKCQCKDNHYLGGPQFKDCVHVNQCPNTTTTPKP</sequence>
<dbReference type="AlphaFoldDB" id="A0A811KE15"/>
<keyword evidence="6" id="KW-0732">Signal</keyword>
<evidence type="ECO:0000313" key="9">
    <source>
        <dbReference type="Proteomes" id="UP000614601"/>
    </source>
</evidence>
<dbReference type="PANTHER" id="PTHR23259:SF79">
    <property type="entry name" value="TIL DOMAIN-CONTAINING PROTEIN"/>
    <property type="match status" value="1"/>
</dbReference>
<organism evidence="8 9">
    <name type="scientific">Bursaphelenchus okinawaensis</name>
    <dbReference type="NCBI Taxonomy" id="465554"/>
    <lineage>
        <taxon>Eukaryota</taxon>
        <taxon>Metazoa</taxon>
        <taxon>Ecdysozoa</taxon>
        <taxon>Nematoda</taxon>
        <taxon>Chromadorea</taxon>
        <taxon>Rhabditida</taxon>
        <taxon>Tylenchina</taxon>
        <taxon>Tylenchomorpha</taxon>
        <taxon>Aphelenchoidea</taxon>
        <taxon>Aphelenchoididae</taxon>
        <taxon>Bursaphelenchus</taxon>
    </lineage>
</organism>
<keyword evidence="9" id="KW-1185">Reference proteome</keyword>
<evidence type="ECO:0000256" key="2">
    <source>
        <dbReference type="ARBA" id="ARBA00022690"/>
    </source>
</evidence>
<accession>A0A811KE15</accession>
<dbReference type="Pfam" id="PF01826">
    <property type="entry name" value="TIL"/>
    <property type="match status" value="2"/>
</dbReference>
<keyword evidence="3" id="KW-0722">Serine protease inhibitor</keyword>
<proteinExistence type="inferred from homology"/>
<dbReference type="FunFam" id="2.10.25.10:FF:000055">
    <property type="entry name" value="alpha-tectorin isoform X1"/>
    <property type="match status" value="1"/>
</dbReference>
<evidence type="ECO:0000256" key="3">
    <source>
        <dbReference type="ARBA" id="ARBA00022900"/>
    </source>
</evidence>
<dbReference type="Gene3D" id="2.10.25.10">
    <property type="entry name" value="Laminin"/>
    <property type="match status" value="3"/>
</dbReference>
<feature type="domain" description="TIL" evidence="7">
    <location>
        <begin position="24"/>
        <end position="80"/>
    </location>
</feature>
<dbReference type="InterPro" id="IPR002919">
    <property type="entry name" value="TIL_dom"/>
</dbReference>
<evidence type="ECO:0000256" key="5">
    <source>
        <dbReference type="SAM" id="MobiDB-lite"/>
    </source>
</evidence>
<gene>
    <name evidence="8" type="ORF">BOKJ2_LOCUS5664</name>
</gene>
<comment type="caution">
    <text evidence="8">The sequence shown here is derived from an EMBL/GenBank/DDBJ whole genome shotgun (WGS) entry which is preliminary data.</text>
</comment>
<keyword evidence="2" id="KW-0646">Protease inhibitor</keyword>
<keyword evidence="4" id="KW-1015">Disulfide bond</keyword>
<comment type="similarity">
    <text evidence="1">Belongs to the serine protease inhibitor-like (TIL domain-containing) family.</text>
</comment>
<dbReference type="EMBL" id="CAJFCW020000003">
    <property type="protein sequence ID" value="CAG9102955.1"/>
    <property type="molecule type" value="Genomic_DNA"/>
</dbReference>
<evidence type="ECO:0000259" key="7">
    <source>
        <dbReference type="Pfam" id="PF01826"/>
    </source>
</evidence>
<evidence type="ECO:0000256" key="1">
    <source>
        <dbReference type="ARBA" id="ARBA00007611"/>
    </source>
</evidence>
<dbReference type="CDD" id="cd19941">
    <property type="entry name" value="TIL"/>
    <property type="match status" value="2"/>
</dbReference>
<dbReference type="InterPro" id="IPR036084">
    <property type="entry name" value="Ser_inhib-like_sf"/>
</dbReference>
<feature type="domain" description="TIL" evidence="7">
    <location>
        <begin position="99"/>
        <end position="158"/>
    </location>
</feature>
<protein>
    <recommendedName>
        <fullName evidence="7">TIL domain-containing protein</fullName>
    </recommendedName>
</protein>
<evidence type="ECO:0000313" key="8">
    <source>
        <dbReference type="EMBL" id="CAD5214580.1"/>
    </source>
</evidence>
<dbReference type="EMBL" id="CAJFDH010000003">
    <property type="protein sequence ID" value="CAD5214580.1"/>
    <property type="molecule type" value="Genomic_DNA"/>
</dbReference>
<feature type="chain" id="PRO_5036220989" description="TIL domain-containing protein" evidence="6">
    <location>
        <begin position="21"/>
        <end position="265"/>
    </location>
</feature>
<dbReference type="PANTHER" id="PTHR23259">
    <property type="entry name" value="RIDDLE"/>
    <property type="match status" value="1"/>
</dbReference>
<evidence type="ECO:0000256" key="4">
    <source>
        <dbReference type="ARBA" id="ARBA00023157"/>
    </source>
</evidence>
<dbReference type="GO" id="GO:0004867">
    <property type="term" value="F:serine-type endopeptidase inhibitor activity"/>
    <property type="evidence" value="ECO:0007669"/>
    <property type="project" value="UniProtKB-KW"/>
</dbReference>
<dbReference type="InterPro" id="IPR051368">
    <property type="entry name" value="SerProtInhib-TIL_Domain"/>
</dbReference>
<feature type="compositionally biased region" description="Basic and acidic residues" evidence="5">
    <location>
        <begin position="171"/>
        <end position="193"/>
    </location>
</feature>
<feature type="signal peptide" evidence="6">
    <location>
        <begin position="1"/>
        <end position="20"/>
    </location>
</feature>
<evidence type="ECO:0000256" key="6">
    <source>
        <dbReference type="SAM" id="SignalP"/>
    </source>
</evidence>
<dbReference type="OrthoDB" id="5788516at2759"/>
<feature type="region of interest" description="Disordered" evidence="5">
    <location>
        <begin position="171"/>
        <end position="196"/>
    </location>
</feature>
<dbReference type="SUPFAM" id="SSF57567">
    <property type="entry name" value="Serine protease inhibitors"/>
    <property type="match status" value="3"/>
</dbReference>
<dbReference type="Proteomes" id="UP000614601">
    <property type="component" value="Unassembled WGS sequence"/>
</dbReference>
<dbReference type="Proteomes" id="UP000783686">
    <property type="component" value="Unassembled WGS sequence"/>
</dbReference>